<dbReference type="InterPro" id="IPR006638">
    <property type="entry name" value="Elp3/MiaA/NifB-like_rSAM"/>
</dbReference>
<evidence type="ECO:0000256" key="1">
    <source>
        <dbReference type="ARBA" id="ARBA00001966"/>
    </source>
</evidence>
<evidence type="ECO:0000256" key="2">
    <source>
        <dbReference type="ARBA" id="ARBA00022691"/>
    </source>
</evidence>
<dbReference type="InterPro" id="IPR007197">
    <property type="entry name" value="rSAM"/>
</dbReference>
<keyword evidence="2" id="KW-0949">S-adenosyl-L-methionine</keyword>
<dbReference type="InterPro" id="IPR051198">
    <property type="entry name" value="BchE-like"/>
</dbReference>
<keyword evidence="3" id="KW-0479">Metal-binding</keyword>
<name>A0ABT9AD91_9BACT</name>
<evidence type="ECO:0000256" key="3">
    <source>
        <dbReference type="ARBA" id="ARBA00022723"/>
    </source>
</evidence>
<dbReference type="InterPro" id="IPR006158">
    <property type="entry name" value="Cobalamin-bd"/>
</dbReference>
<evidence type="ECO:0000313" key="8">
    <source>
        <dbReference type="Proteomes" id="UP001167796"/>
    </source>
</evidence>
<comment type="cofactor">
    <cofactor evidence="1">
        <name>[4Fe-4S] cluster</name>
        <dbReference type="ChEBI" id="CHEBI:49883"/>
    </cofactor>
</comment>
<dbReference type="Gene3D" id="3.40.50.280">
    <property type="entry name" value="Cobalamin-binding domain"/>
    <property type="match status" value="1"/>
</dbReference>
<dbReference type="Proteomes" id="UP001167796">
    <property type="component" value="Unassembled WGS sequence"/>
</dbReference>
<dbReference type="InterPro" id="IPR023404">
    <property type="entry name" value="rSAM_horseshoe"/>
</dbReference>
<dbReference type="PANTHER" id="PTHR43409">
    <property type="entry name" value="ANAEROBIC MAGNESIUM-PROTOPORPHYRIN IX MONOMETHYL ESTER CYCLASE-RELATED"/>
    <property type="match status" value="1"/>
</dbReference>
<dbReference type="Gene3D" id="3.80.30.20">
    <property type="entry name" value="tm_1862 like domain"/>
    <property type="match status" value="1"/>
</dbReference>
<sequence>MPTASPRILLLTPPLTQLNTPYPATAYIKGFLTGRDYDVTQADMGLQLVLRLFSEAGLKRVFQEIEAGGFDLSDNARRMLRLQRRYLATIGPVIRFLQNKDLTLAPRICHGRFLPEASRFDNVADLETAFGTMGLTDQARHLATLYLEDLADLIKETVGPHFGFSRYAEKLALSATSFEPLHQELEAGPNLLDRMLLEELEPLLARVQPDVVGFTVPFPGNLYGALRLAKRIKETNPATVTIMGGGYPNTELRTIKEPRFFDYIDYLTLDDGEGPWLRLLEYLGGSNEQKARHAERSRSISTVQVISTGGSEAVEMLRQAQHDVLHNDVLPDRSQFQRTFLRDENGQIQYINHPHPDVPHHEVGTPDYSDLPLTEYLSVLEVLNPMHRLWSDGRWNKLTVAHGCYWKRCSFCDVTLDYISRYETAPSTLLVDRIEQIIQQTGQTGFHFVDEAAPPLALRDLAVELLKRRVPITWWGNIRFEKTFSADLCRLLAASGCIAVSGGLEVASDRLLALMEKGVTLAQVARVTDGFTQAGIMVHAYLMYGFPTQTAQETIDSLEVVRQLFAAGVVQSGYWHRFSMTAHSPVGKNPAKYQVQAIGPEPAGFAWNDLWHDDPLGTDHETFGPGLAKSLYNYLHGVALDEPLARWFDFKTPRPTTPRHLVQQALQAPEKPDFARQNQRLFWLGNAPELRLEAGKKAPRAVLTCYEQAEDFEVKTTEAAGRWLHQLLTSLSEDYDTKVLLKEAAATFPASEGSFEAFLQSSAWQLVREKGLLLI</sequence>
<feature type="domain" description="B12-binding" evidence="6">
    <location>
        <begin position="138"/>
        <end position="290"/>
    </location>
</feature>
<organism evidence="7 8">
    <name type="scientific">Hymenobacter mellowenesis</name>
    <dbReference type="NCBI Taxonomy" id="3063995"/>
    <lineage>
        <taxon>Bacteria</taxon>
        <taxon>Pseudomonadati</taxon>
        <taxon>Bacteroidota</taxon>
        <taxon>Cytophagia</taxon>
        <taxon>Cytophagales</taxon>
        <taxon>Hymenobacteraceae</taxon>
        <taxon>Hymenobacter</taxon>
    </lineage>
</organism>
<keyword evidence="4" id="KW-0408">Iron</keyword>
<dbReference type="InterPro" id="IPR058240">
    <property type="entry name" value="rSAM_sf"/>
</dbReference>
<dbReference type="RefSeq" id="WP_305012463.1">
    <property type="nucleotide sequence ID" value="NZ_JAUQSX010000008.1"/>
</dbReference>
<dbReference type="SMART" id="SM00729">
    <property type="entry name" value="Elp3"/>
    <property type="match status" value="1"/>
</dbReference>
<evidence type="ECO:0000259" key="6">
    <source>
        <dbReference type="PROSITE" id="PS51332"/>
    </source>
</evidence>
<evidence type="ECO:0000256" key="4">
    <source>
        <dbReference type="ARBA" id="ARBA00023004"/>
    </source>
</evidence>
<accession>A0ABT9AD91</accession>
<dbReference type="EMBL" id="JAUQSX010000008">
    <property type="protein sequence ID" value="MDO7847779.1"/>
    <property type="molecule type" value="Genomic_DNA"/>
</dbReference>
<evidence type="ECO:0000313" key="7">
    <source>
        <dbReference type="EMBL" id="MDO7847779.1"/>
    </source>
</evidence>
<comment type="caution">
    <text evidence="7">The sequence shown here is derived from an EMBL/GenBank/DDBJ whole genome shotgun (WGS) entry which is preliminary data.</text>
</comment>
<keyword evidence="5" id="KW-0411">Iron-sulfur</keyword>
<keyword evidence="8" id="KW-1185">Reference proteome</keyword>
<evidence type="ECO:0000256" key="5">
    <source>
        <dbReference type="ARBA" id="ARBA00023014"/>
    </source>
</evidence>
<gene>
    <name evidence="7" type="ORF">Q5H92_15545</name>
</gene>
<dbReference type="PROSITE" id="PS51332">
    <property type="entry name" value="B12_BINDING"/>
    <property type="match status" value="1"/>
</dbReference>
<dbReference type="Pfam" id="PF04055">
    <property type="entry name" value="Radical_SAM"/>
    <property type="match status" value="1"/>
</dbReference>
<protein>
    <submittedName>
        <fullName evidence="7">B12-binding domain-containing radical SAM protein</fullName>
    </submittedName>
</protein>
<reference evidence="7" key="1">
    <citation type="submission" date="2023-07" db="EMBL/GenBank/DDBJ databases">
        <authorList>
            <person name="Kim M.K."/>
        </authorList>
    </citation>
    <scope>NUCLEOTIDE SEQUENCE</scope>
    <source>
        <strain evidence="7">M29</strain>
    </source>
</reference>
<proteinExistence type="predicted"/>
<dbReference type="SFLD" id="SFLDG01082">
    <property type="entry name" value="B12-binding_domain_containing"/>
    <property type="match status" value="1"/>
</dbReference>
<dbReference type="SFLD" id="SFLDS00029">
    <property type="entry name" value="Radical_SAM"/>
    <property type="match status" value="1"/>
</dbReference>
<dbReference type="SUPFAM" id="SSF102114">
    <property type="entry name" value="Radical SAM enzymes"/>
    <property type="match status" value="1"/>
</dbReference>